<dbReference type="SUPFAM" id="SSF47473">
    <property type="entry name" value="EF-hand"/>
    <property type="match status" value="1"/>
</dbReference>
<evidence type="ECO:0000256" key="4">
    <source>
        <dbReference type="SAM" id="SignalP"/>
    </source>
</evidence>
<organism evidence="6 7">
    <name type="scientific">Strigamia maritima</name>
    <name type="common">European centipede</name>
    <name type="synonym">Geophilus maritimus</name>
    <dbReference type="NCBI Taxonomy" id="126957"/>
    <lineage>
        <taxon>Eukaryota</taxon>
        <taxon>Metazoa</taxon>
        <taxon>Ecdysozoa</taxon>
        <taxon>Arthropoda</taxon>
        <taxon>Myriapoda</taxon>
        <taxon>Chilopoda</taxon>
        <taxon>Pleurostigmophora</taxon>
        <taxon>Geophilomorpha</taxon>
        <taxon>Linotaeniidae</taxon>
        <taxon>Strigamia</taxon>
    </lineage>
</organism>
<evidence type="ECO:0000313" key="6">
    <source>
        <dbReference type="EnsemblMetazoa" id="SMAR007273-PA"/>
    </source>
</evidence>
<dbReference type="eggNOG" id="KOG4065">
    <property type="taxonomic scope" value="Eukaryota"/>
</dbReference>
<dbReference type="GO" id="GO:0005509">
    <property type="term" value="F:calcium ion binding"/>
    <property type="evidence" value="ECO:0007669"/>
    <property type="project" value="InterPro"/>
</dbReference>
<dbReference type="InterPro" id="IPR011992">
    <property type="entry name" value="EF-hand-dom_pair"/>
</dbReference>
<dbReference type="HOGENOM" id="CLU_100744_0_0_1"/>
<dbReference type="OMA" id="FFKSHDG"/>
<dbReference type="STRING" id="126957.T1J156"/>
<dbReference type="InterPro" id="IPR052110">
    <property type="entry name" value="MCFD2-like"/>
</dbReference>
<keyword evidence="2" id="KW-0677">Repeat</keyword>
<dbReference type="PhylomeDB" id="T1J156"/>
<accession>T1J156</accession>
<reference evidence="7" key="1">
    <citation type="submission" date="2011-05" db="EMBL/GenBank/DDBJ databases">
        <authorList>
            <person name="Richards S.R."/>
            <person name="Qu J."/>
            <person name="Jiang H."/>
            <person name="Jhangiani S.N."/>
            <person name="Agravi P."/>
            <person name="Goodspeed R."/>
            <person name="Gross S."/>
            <person name="Mandapat C."/>
            <person name="Jackson L."/>
            <person name="Mathew T."/>
            <person name="Pu L."/>
            <person name="Thornton R."/>
            <person name="Saada N."/>
            <person name="Wilczek-Boney K.B."/>
            <person name="Lee S."/>
            <person name="Kovar C."/>
            <person name="Wu Y."/>
            <person name="Scherer S.E."/>
            <person name="Worley K.C."/>
            <person name="Muzny D.M."/>
            <person name="Gibbs R."/>
        </authorList>
    </citation>
    <scope>NUCLEOTIDE SEQUENCE</scope>
    <source>
        <strain evidence="7">Brora</strain>
    </source>
</reference>
<sequence length="179" mass="20389">MMSYLALLVGICGIVVISGHQQQQYGQPQQQQHVHQQQLNQQQQQLNQQQQGNMFDKAQVQDREHIKEHLEGVIQQPDTSKMSEQELQFHYFKMHDNDNNNKLDGTELIKSLIHWHVNEGQHSAEAGNAEPKIFSEDELCVLIDPIMDSDDANKDGFIDYPEFVAAQAKLSARNQAAAV</sequence>
<dbReference type="EMBL" id="JH431773">
    <property type="status" value="NOT_ANNOTATED_CDS"/>
    <property type="molecule type" value="Genomic_DNA"/>
</dbReference>
<dbReference type="Gene3D" id="1.10.238.10">
    <property type="entry name" value="EF-hand"/>
    <property type="match status" value="1"/>
</dbReference>
<dbReference type="EnsemblMetazoa" id="SMAR007273-RA">
    <property type="protein sequence ID" value="SMAR007273-PA"/>
    <property type="gene ID" value="SMAR007273"/>
</dbReference>
<dbReference type="InterPro" id="IPR018247">
    <property type="entry name" value="EF_Hand_1_Ca_BS"/>
</dbReference>
<name>T1J156_STRMM</name>
<dbReference type="AlphaFoldDB" id="T1J156"/>
<protein>
    <recommendedName>
        <fullName evidence="5">EF-hand domain-containing protein</fullName>
    </recommendedName>
</protein>
<reference evidence="6" key="2">
    <citation type="submission" date="2015-02" db="UniProtKB">
        <authorList>
            <consortium name="EnsemblMetazoa"/>
        </authorList>
    </citation>
    <scope>IDENTIFICATION</scope>
</reference>
<dbReference type="Pfam" id="PF13499">
    <property type="entry name" value="EF-hand_7"/>
    <property type="match status" value="1"/>
</dbReference>
<dbReference type="PANTHER" id="PTHR23104:SF17">
    <property type="entry name" value="EF-HAND DOMAIN-CONTAINING PROTEIN"/>
    <property type="match status" value="1"/>
</dbReference>
<feature type="domain" description="EF-hand" evidence="5">
    <location>
        <begin position="85"/>
        <end position="166"/>
    </location>
</feature>
<dbReference type="Proteomes" id="UP000014500">
    <property type="component" value="Unassembled WGS sequence"/>
</dbReference>
<dbReference type="PANTHER" id="PTHR23104">
    <property type="entry name" value="MULTIPLE COAGULATION FACTOR DEFICIENCY PROTEIN 2 NEURAL STEM CELL DERIVED NEURONAL SURVIVAL PROTEIN"/>
    <property type="match status" value="1"/>
</dbReference>
<evidence type="ECO:0000313" key="7">
    <source>
        <dbReference type="Proteomes" id="UP000014500"/>
    </source>
</evidence>
<evidence type="ECO:0000256" key="1">
    <source>
        <dbReference type="ARBA" id="ARBA00022729"/>
    </source>
</evidence>
<keyword evidence="7" id="KW-1185">Reference proteome</keyword>
<feature type="signal peptide" evidence="4">
    <location>
        <begin position="1"/>
        <end position="19"/>
    </location>
</feature>
<proteinExistence type="predicted"/>
<evidence type="ECO:0000256" key="2">
    <source>
        <dbReference type="ARBA" id="ARBA00022737"/>
    </source>
</evidence>
<dbReference type="PROSITE" id="PS00018">
    <property type="entry name" value="EF_HAND_1"/>
    <property type="match status" value="2"/>
</dbReference>
<keyword evidence="3" id="KW-0106">Calcium</keyword>
<feature type="chain" id="PRO_5004579830" description="EF-hand domain-containing protein" evidence="4">
    <location>
        <begin position="20"/>
        <end position="179"/>
    </location>
</feature>
<dbReference type="InterPro" id="IPR002048">
    <property type="entry name" value="EF_hand_dom"/>
</dbReference>
<evidence type="ECO:0000259" key="5">
    <source>
        <dbReference type="Pfam" id="PF13499"/>
    </source>
</evidence>
<keyword evidence="1 4" id="KW-0732">Signal</keyword>
<evidence type="ECO:0000256" key="3">
    <source>
        <dbReference type="ARBA" id="ARBA00022837"/>
    </source>
</evidence>